<protein>
    <submittedName>
        <fullName evidence="19">Polysaccharide biosynthesis/export family protein</fullName>
    </submittedName>
</protein>
<dbReference type="AlphaFoldDB" id="A0A853FFU8"/>
<dbReference type="Pfam" id="PF02563">
    <property type="entry name" value="Poly_export"/>
    <property type="match status" value="1"/>
</dbReference>
<dbReference type="Pfam" id="PF18412">
    <property type="entry name" value="Wza_C"/>
    <property type="match status" value="1"/>
</dbReference>
<evidence type="ECO:0000256" key="6">
    <source>
        <dbReference type="ARBA" id="ARBA00022692"/>
    </source>
</evidence>
<evidence type="ECO:0000256" key="2">
    <source>
        <dbReference type="ARBA" id="ARBA00009450"/>
    </source>
</evidence>
<sequence>MRLSILCVLLLLSACAASPGMYMGKPEDVQQALQDQNAPPGALTAITPELIASQQAPVNHAVRQDVRALFAHGNPYAIGAGDILNIVVWNHPELALAPAGSAVATTAPGAPDVGNGYNVSADGRIQFPFLGAVKVSGMTEYQVQSLLRRRLAPYIADPQITVRIQSYRSGRIYIDGEVRNPGLLTINDIPMTLPEAISRAGGFTADADRSTIILSRDGRQTNISLPRLTQSGTNPSQILLRNGDMLRVISQEENKVFLLGDVYAPRAQSLHDGHLSLAEALGQAGGLNPDTSNPHQIYVIRRGENGFAEIYHLDAGEPTALVLAAGFELKGQDIVFVDPAPIVRWNRVINMILPSYGAISATRDMTR</sequence>
<dbReference type="InterPro" id="IPR049712">
    <property type="entry name" value="Poly_export"/>
</dbReference>
<dbReference type="Gene3D" id="3.10.560.10">
    <property type="entry name" value="Outer membrane lipoprotein wza domain like"/>
    <property type="match status" value="2"/>
</dbReference>
<keyword evidence="12" id="KW-0564">Palmitate</keyword>
<dbReference type="Proteomes" id="UP000580517">
    <property type="component" value="Unassembled WGS sequence"/>
</dbReference>
<dbReference type="GO" id="GO:0046930">
    <property type="term" value="C:pore complex"/>
    <property type="evidence" value="ECO:0007669"/>
    <property type="project" value="UniProtKB-KW"/>
</dbReference>
<accession>A0A853FFU8</accession>
<keyword evidence="9" id="KW-0406">Ion transport</keyword>
<gene>
    <name evidence="19" type="ORF">H0A68_18920</name>
</gene>
<organism evidence="19 20">
    <name type="scientific">Allopusillimonas soli</name>
    <dbReference type="NCBI Taxonomy" id="659016"/>
    <lineage>
        <taxon>Bacteria</taxon>
        <taxon>Pseudomonadati</taxon>
        <taxon>Pseudomonadota</taxon>
        <taxon>Betaproteobacteria</taxon>
        <taxon>Burkholderiales</taxon>
        <taxon>Alcaligenaceae</taxon>
        <taxon>Allopusillimonas</taxon>
    </lineage>
</organism>
<evidence type="ECO:0000256" key="15">
    <source>
        <dbReference type="SAM" id="SignalP"/>
    </source>
</evidence>
<evidence type="ECO:0000259" key="18">
    <source>
        <dbReference type="Pfam" id="PF22461"/>
    </source>
</evidence>
<feature type="domain" description="SLBB" evidence="18">
    <location>
        <begin position="171"/>
        <end position="248"/>
    </location>
</feature>
<dbReference type="Gene3D" id="1.20.5.70">
    <property type="match status" value="1"/>
</dbReference>
<evidence type="ECO:0000256" key="7">
    <source>
        <dbReference type="ARBA" id="ARBA00022729"/>
    </source>
</evidence>
<evidence type="ECO:0000256" key="13">
    <source>
        <dbReference type="ARBA" id="ARBA00023237"/>
    </source>
</evidence>
<evidence type="ECO:0000256" key="1">
    <source>
        <dbReference type="ARBA" id="ARBA00004571"/>
    </source>
</evidence>
<name>A0A853FFU8_9BURK</name>
<keyword evidence="6" id="KW-0812">Transmembrane</keyword>
<keyword evidence="10" id="KW-0626">Porin</keyword>
<dbReference type="GO" id="GO:0015159">
    <property type="term" value="F:polysaccharide transmembrane transporter activity"/>
    <property type="evidence" value="ECO:0007669"/>
    <property type="project" value="InterPro"/>
</dbReference>
<evidence type="ECO:0000256" key="4">
    <source>
        <dbReference type="ARBA" id="ARBA00022452"/>
    </source>
</evidence>
<dbReference type="InterPro" id="IPR054765">
    <property type="entry name" value="SLBB_dom"/>
</dbReference>
<keyword evidence="4" id="KW-1134">Transmembrane beta strand</keyword>
<evidence type="ECO:0000256" key="8">
    <source>
        <dbReference type="ARBA" id="ARBA00023047"/>
    </source>
</evidence>
<dbReference type="PROSITE" id="PS51257">
    <property type="entry name" value="PROKAR_LIPOPROTEIN"/>
    <property type="match status" value="1"/>
</dbReference>
<dbReference type="InterPro" id="IPR040716">
    <property type="entry name" value="Wza_C"/>
</dbReference>
<dbReference type="PANTHER" id="PTHR33619:SF3">
    <property type="entry name" value="POLYSACCHARIDE EXPORT PROTEIN GFCE-RELATED"/>
    <property type="match status" value="1"/>
</dbReference>
<keyword evidence="14" id="KW-0449">Lipoprotein</keyword>
<feature type="domain" description="Polysaccharide export protein N-terminal" evidence="16">
    <location>
        <begin position="74"/>
        <end position="164"/>
    </location>
</feature>
<comment type="subcellular location">
    <subcellularLocation>
        <location evidence="1">Cell outer membrane</location>
        <topology evidence="1">Multi-pass membrane protein</topology>
    </subcellularLocation>
</comment>
<keyword evidence="5" id="KW-0762">Sugar transport</keyword>
<evidence type="ECO:0000256" key="11">
    <source>
        <dbReference type="ARBA" id="ARBA00023136"/>
    </source>
</evidence>
<feature type="chain" id="PRO_5032963635" evidence="15">
    <location>
        <begin position="17"/>
        <end position="367"/>
    </location>
</feature>
<evidence type="ECO:0000256" key="5">
    <source>
        <dbReference type="ARBA" id="ARBA00022597"/>
    </source>
</evidence>
<dbReference type="OrthoDB" id="9815244at2"/>
<feature type="domain" description="Outer-membrane lipoprotein Wza C-terminal" evidence="17">
    <location>
        <begin position="340"/>
        <end position="355"/>
    </location>
</feature>
<keyword evidence="11" id="KW-0472">Membrane</keyword>
<evidence type="ECO:0000256" key="12">
    <source>
        <dbReference type="ARBA" id="ARBA00023139"/>
    </source>
</evidence>
<proteinExistence type="inferred from homology"/>
<evidence type="ECO:0000313" key="20">
    <source>
        <dbReference type="Proteomes" id="UP000580517"/>
    </source>
</evidence>
<evidence type="ECO:0000259" key="17">
    <source>
        <dbReference type="Pfam" id="PF18412"/>
    </source>
</evidence>
<comment type="caution">
    <text evidence="19">The sequence shown here is derived from an EMBL/GenBank/DDBJ whole genome shotgun (WGS) entry which is preliminary data.</text>
</comment>
<keyword evidence="8" id="KW-0625">Polysaccharide transport</keyword>
<keyword evidence="3" id="KW-0813">Transport</keyword>
<evidence type="ECO:0000256" key="10">
    <source>
        <dbReference type="ARBA" id="ARBA00023114"/>
    </source>
</evidence>
<dbReference type="GO" id="GO:0006811">
    <property type="term" value="P:monoatomic ion transport"/>
    <property type="evidence" value="ECO:0007669"/>
    <property type="project" value="UniProtKB-KW"/>
</dbReference>
<reference evidence="19 20" key="1">
    <citation type="submission" date="2020-07" db="EMBL/GenBank/DDBJ databases">
        <title>Taxonomic revisions and descriptions of new bacterial species based on genomic comparisons in the high-G+C-content subgroup of the family Alcaligenaceae.</title>
        <authorList>
            <person name="Szabo A."/>
            <person name="Felfoldi T."/>
        </authorList>
    </citation>
    <scope>NUCLEOTIDE SEQUENCE [LARGE SCALE GENOMIC DNA]</scope>
    <source>
        <strain evidence="19 20">DSM 25264</strain>
    </source>
</reference>
<evidence type="ECO:0000256" key="9">
    <source>
        <dbReference type="ARBA" id="ARBA00023065"/>
    </source>
</evidence>
<feature type="signal peptide" evidence="15">
    <location>
        <begin position="1"/>
        <end position="16"/>
    </location>
</feature>
<keyword evidence="7 15" id="KW-0732">Signal</keyword>
<dbReference type="Pfam" id="PF22461">
    <property type="entry name" value="SLBB_2"/>
    <property type="match status" value="2"/>
</dbReference>
<comment type="similarity">
    <text evidence="2">Belongs to the BexD/CtrA/VexA family.</text>
</comment>
<keyword evidence="13" id="KW-0998">Cell outer membrane</keyword>
<dbReference type="GO" id="GO:0009279">
    <property type="term" value="C:cell outer membrane"/>
    <property type="evidence" value="ECO:0007669"/>
    <property type="project" value="UniProtKB-SubCell"/>
</dbReference>
<dbReference type="GO" id="GO:0015288">
    <property type="term" value="F:porin activity"/>
    <property type="evidence" value="ECO:0007669"/>
    <property type="project" value="UniProtKB-KW"/>
</dbReference>
<evidence type="ECO:0000256" key="3">
    <source>
        <dbReference type="ARBA" id="ARBA00022448"/>
    </source>
</evidence>
<dbReference type="InterPro" id="IPR003715">
    <property type="entry name" value="Poly_export_N"/>
</dbReference>
<evidence type="ECO:0000259" key="16">
    <source>
        <dbReference type="Pfam" id="PF02563"/>
    </source>
</evidence>
<feature type="domain" description="SLBB" evidence="18">
    <location>
        <begin position="255"/>
        <end position="337"/>
    </location>
</feature>
<dbReference type="EMBL" id="JACCEW010000008">
    <property type="protein sequence ID" value="NYT38953.1"/>
    <property type="molecule type" value="Genomic_DNA"/>
</dbReference>
<evidence type="ECO:0000313" key="19">
    <source>
        <dbReference type="EMBL" id="NYT38953.1"/>
    </source>
</evidence>
<keyword evidence="20" id="KW-1185">Reference proteome</keyword>
<dbReference type="Gene3D" id="3.30.1950.10">
    <property type="entry name" value="wza like domain"/>
    <property type="match status" value="1"/>
</dbReference>
<dbReference type="PANTHER" id="PTHR33619">
    <property type="entry name" value="POLYSACCHARIDE EXPORT PROTEIN GFCE-RELATED"/>
    <property type="match status" value="1"/>
</dbReference>
<evidence type="ECO:0000256" key="14">
    <source>
        <dbReference type="ARBA" id="ARBA00023288"/>
    </source>
</evidence>